<dbReference type="Pfam" id="PF06415">
    <property type="entry name" value="iPGM_N"/>
    <property type="match status" value="1"/>
</dbReference>
<dbReference type="UniPathway" id="UPA00109">
    <property type="reaction ID" value="UER00186"/>
</dbReference>
<feature type="binding site" evidence="7 9">
    <location>
        <position position="331"/>
    </location>
    <ligand>
        <name>substrate</name>
    </ligand>
</feature>
<sequence length="526" mass="59243">MLDHTINPVILTILDGWGLGLQNHGNAIYHAETPTINHLKKLYPNTQLSASGLDVGLPDNQVGNSEVGHTTIGGGRVILQDLVKITQAIENKSFYNNTVLNKICKSAKQNQSQIHIIGLCSDGGVHSHIKHLLALLHLIYNQHAKNVYIHFIADGRDTHPKCALRFIQEIQEKTQELGIGTICTISGRYYAMDRDCRWSRTEAFYKILTEDNNIDPQEPHKIIESFYKQDISDEFITPTRLNHGKIENNDSIIFFNFRPDRMRQLCQVFCKPNFKGFTTKVFRNLNICSFTKYDSTLQIPVAFEPLSKTNFLGEVVSKNQLKQLRIAETEKYAHVTYFLNGGVEEPFDGEDRELISSPSVTTYDQSPEMSAEQITQSVIQAINKRIYGLIIINYANADMVGHTGNLYSTIKAIECIDKQISHLLKAVKETKATMIITADHGNAEYMIDNNKEACKSHTTNLVPFMLVSDTINSSENAVRVHLKSKGSLADIAPTIIDLLQLEQPNEMTGTSLIEKLPQIYKKPLKL</sequence>
<feature type="binding site" evidence="7 10">
    <location>
        <position position="440"/>
    </location>
    <ligand>
        <name>Mn(2+)</name>
        <dbReference type="ChEBI" id="CHEBI:29035"/>
        <label>2</label>
    </ligand>
</feature>
<dbReference type="PANTHER" id="PTHR31637:SF0">
    <property type="entry name" value="2,3-BISPHOSPHOGLYCERATE-INDEPENDENT PHOSPHOGLYCERATE MUTASE"/>
    <property type="match status" value="1"/>
</dbReference>
<comment type="function">
    <text evidence="7">Catalyzes the interconversion of 2-phosphoglycerate and 3-phosphoglycerate.</text>
</comment>
<dbReference type="HAMAP" id="MF_01038">
    <property type="entry name" value="GpmI"/>
    <property type="match status" value="1"/>
</dbReference>
<reference evidence="13" key="2">
    <citation type="submission" date="2016-10" db="EMBL/GenBank/DDBJ databases">
        <authorList>
            <person name="de Groot N.N."/>
        </authorList>
    </citation>
    <scope>NUCLEOTIDE SEQUENCE</scope>
    <source>
        <strain evidence="13">C.0024</strain>
    </source>
</reference>
<accession>A0A1G4P0C2</accession>
<reference evidence="13" key="1">
    <citation type="submission" date="2016-10" db="EMBL/GenBank/DDBJ databases">
        <title>Chloroplast genomes as a tool to resolve red algal phylogenies: a case study in the Nemaliales.</title>
        <authorList>
            <person name="Costa J.F."/>
            <person name="Lin S.M."/>
            <person name="Macaya E.C."/>
            <person name="Fernandez-Garcia C."/>
            <person name="Verbruggen H."/>
        </authorList>
    </citation>
    <scope>NUCLEOTIDE SEQUENCE</scope>
    <source>
        <strain evidence="13">C.0024</strain>
    </source>
</reference>
<keyword evidence="5 7" id="KW-0464">Manganese</keyword>
<dbReference type="InterPro" id="IPR006124">
    <property type="entry name" value="Metalloenzyme"/>
</dbReference>
<dbReference type="GO" id="GO:0006007">
    <property type="term" value="P:glucose catabolic process"/>
    <property type="evidence" value="ECO:0007669"/>
    <property type="project" value="InterPro"/>
</dbReference>
<dbReference type="SUPFAM" id="SSF64158">
    <property type="entry name" value="2,3-Bisphosphoglycerate-independent phosphoglycerate mutase, substrate-binding domain"/>
    <property type="match status" value="1"/>
</dbReference>
<evidence type="ECO:0000313" key="13">
    <source>
        <dbReference type="EMBL" id="SCW24358.1"/>
    </source>
</evidence>
<dbReference type="NCBIfam" id="TIGR01307">
    <property type="entry name" value="pgm_bpd_ind"/>
    <property type="match status" value="1"/>
</dbReference>
<evidence type="ECO:0000259" key="11">
    <source>
        <dbReference type="Pfam" id="PF01676"/>
    </source>
</evidence>
<dbReference type="RefSeq" id="YP_009315700.1">
    <property type="nucleotide sequence ID" value="NC_031668.1"/>
</dbReference>
<organism evidence="13">
    <name type="scientific">Trichogloeopsis pedicellata</name>
    <dbReference type="NCBI Taxonomy" id="1495610"/>
    <lineage>
        <taxon>Eukaryota</taxon>
        <taxon>Rhodophyta</taxon>
        <taxon>Florideophyceae</taxon>
        <taxon>Nemaliophycidae</taxon>
        <taxon>Nemaliales</taxon>
        <taxon>Liagoraceae</taxon>
        <taxon>Trichogloeopsis</taxon>
    </lineage>
</organism>
<evidence type="ECO:0000256" key="4">
    <source>
        <dbReference type="ARBA" id="ARBA00023152"/>
    </source>
</evidence>
<keyword evidence="13" id="KW-0150">Chloroplast</keyword>
<feature type="domain" description="Metalloenzyme" evidence="11">
    <location>
        <begin position="8"/>
        <end position="502"/>
    </location>
</feature>
<evidence type="ECO:0000259" key="12">
    <source>
        <dbReference type="Pfam" id="PF06415"/>
    </source>
</evidence>
<dbReference type="InterPro" id="IPR017850">
    <property type="entry name" value="Alkaline_phosphatase_core_sf"/>
</dbReference>
<dbReference type="PANTHER" id="PTHR31637">
    <property type="entry name" value="2,3-BISPHOSPHOGLYCERATE-INDEPENDENT PHOSPHOGLYCERATE MUTASE"/>
    <property type="match status" value="1"/>
</dbReference>
<feature type="binding site" evidence="7 9">
    <location>
        <position position="126"/>
    </location>
    <ligand>
        <name>substrate</name>
    </ligand>
</feature>
<feature type="binding site" evidence="7 10">
    <location>
        <position position="15"/>
    </location>
    <ligand>
        <name>Mn(2+)</name>
        <dbReference type="ChEBI" id="CHEBI:29035"/>
        <label>2</label>
    </ligand>
</feature>
<dbReference type="EC" id="5.4.2.12" evidence="7"/>
<comment type="similarity">
    <text evidence="2 7">Belongs to the BPG-independent phosphoglycerate mutase family.</text>
</comment>
<dbReference type="AlphaFoldDB" id="A0A1G4P0C2"/>
<feature type="domain" description="BPG-independent PGAM N-terminal" evidence="12">
    <location>
        <begin position="85"/>
        <end position="294"/>
    </location>
</feature>
<feature type="binding site" evidence="7 9">
    <location>
        <position position="194"/>
    </location>
    <ligand>
        <name>substrate</name>
    </ligand>
</feature>
<evidence type="ECO:0000256" key="5">
    <source>
        <dbReference type="ARBA" id="ARBA00023211"/>
    </source>
</evidence>
<dbReference type="CDD" id="cd16010">
    <property type="entry name" value="iPGM"/>
    <property type="match status" value="1"/>
</dbReference>
<dbReference type="GO" id="GO:0030145">
    <property type="term" value="F:manganese ion binding"/>
    <property type="evidence" value="ECO:0007669"/>
    <property type="project" value="UniProtKB-UniRule"/>
</dbReference>
<evidence type="ECO:0000256" key="6">
    <source>
        <dbReference type="ARBA" id="ARBA00023235"/>
    </source>
</evidence>
<dbReference type="SUPFAM" id="SSF53649">
    <property type="entry name" value="Alkaline phosphatase-like"/>
    <property type="match status" value="1"/>
</dbReference>
<dbReference type="Gene3D" id="3.40.1450.10">
    <property type="entry name" value="BPG-independent phosphoglycerate mutase, domain B"/>
    <property type="match status" value="1"/>
</dbReference>
<keyword evidence="13" id="KW-0934">Plastid</keyword>
<evidence type="ECO:0000256" key="10">
    <source>
        <dbReference type="PIRSR" id="PIRSR001492-3"/>
    </source>
</evidence>
<evidence type="ECO:0000256" key="8">
    <source>
        <dbReference type="PIRSR" id="PIRSR001492-1"/>
    </source>
</evidence>
<dbReference type="Gene3D" id="3.40.720.10">
    <property type="entry name" value="Alkaline Phosphatase, subunit A"/>
    <property type="match status" value="1"/>
</dbReference>
<feature type="binding site" evidence="7 10">
    <location>
        <position position="439"/>
    </location>
    <ligand>
        <name>Mn(2+)</name>
        <dbReference type="ChEBI" id="CHEBI:29035"/>
        <label>2</label>
    </ligand>
</feature>
<evidence type="ECO:0000256" key="7">
    <source>
        <dbReference type="HAMAP-Rule" id="MF_01038"/>
    </source>
</evidence>
<dbReference type="GO" id="GO:0006096">
    <property type="term" value="P:glycolytic process"/>
    <property type="evidence" value="ECO:0007669"/>
    <property type="project" value="UniProtKB-UniRule"/>
</dbReference>
<feature type="binding site" evidence="7 10">
    <location>
        <position position="457"/>
    </location>
    <ligand>
        <name>Mn(2+)</name>
        <dbReference type="ChEBI" id="CHEBI:29035"/>
        <label>1</label>
    </ligand>
</feature>
<dbReference type="EMBL" id="LT622878">
    <property type="protein sequence ID" value="SCW24358.1"/>
    <property type="molecule type" value="Genomic_DNA"/>
</dbReference>
<keyword evidence="3 7" id="KW-0479">Metal-binding</keyword>
<feature type="binding site" evidence="7 10">
    <location>
        <position position="402"/>
    </location>
    <ligand>
        <name>Mn(2+)</name>
        <dbReference type="ChEBI" id="CHEBI:29035"/>
        <label>1</label>
    </ligand>
</feature>
<feature type="binding site" evidence="7 9">
    <location>
        <position position="188"/>
    </location>
    <ligand>
        <name>substrate</name>
    </ligand>
</feature>
<dbReference type="InterPro" id="IPR011258">
    <property type="entry name" value="BPG-indep_PGM_N"/>
</dbReference>
<dbReference type="Pfam" id="PF01676">
    <property type="entry name" value="Metalloenzyme"/>
    <property type="match status" value="1"/>
</dbReference>
<dbReference type="PIRSF" id="PIRSF001492">
    <property type="entry name" value="IPGAM"/>
    <property type="match status" value="1"/>
</dbReference>
<keyword evidence="4 7" id="KW-0324">Glycolysis</keyword>
<evidence type="ECO:0000256" key="9">
    <source>
        <dbReference type="PIRSR" id="PIRSR001492-2"/>
    </source>
</evidence>
<dbReference type="GO" id="GO:0005829">
    <property type="term" value="C:cytosol"/>
    <property type="evidence" value="ECO:0007669"/>
    <property type="project" value="TreeGrafter"/>
</dbReference>
<proteinExistence type="inferred from homology"/>
<dbReference type="GO" id="GO:0004619">
    <property type="term" value="F:phosphoglycerate mutase activity"/>
    <property type="evidence" value="ECO:0007669"/>
    <property type="project" value="UniProtKB-UniRule"/>
</dbReference>
<feature type="binding site" evidence="7 10">
    <location>
        <position position="65"/>
    </location>
    <ligand>
        <name>Mn(2+)</name>
        <dbReference type="ChEBI" id="CHEBI:29035"/>
        <label>2</label>
    </ligand>
</feature>
<dbReference type="InterPro" id="IPR005995">
    <property type="entry name" value="Pgm_bpd_ind"/>
</dbReference>
<evidence type="ECO:0000256" key="3">
    <source>
        <dbReference type="ARBA" id="ARBA00022723"/>
    </source>
</evidence>
<dbReference type="GO" id="GO:0009507">
    <property type="term" value="C:chloroplast"/>
    <property type="evidence" value="ECO:0007669"/>
    <property type="project" value="UniProtKB-SubCell"/>
</dbReference>
<comment type="pathway">
    <text evidence="1 7">Carbohydrate degradation; glycolysis; pyruvate from D-glyceraldehyde 3-phosphate: step 3/5.</text>
</comment>
<keyword evidence="6 7" id="KW-0413">Isomerase</keyword>
<feature type="binding site" evidence="7 9">
    <location>
        <begin position="258"/>
        <end position="261"/>
    </location>
    <ligand>
        <name>substrate</name>
    </ligand>
</feature>
<comment type="cofactor">
    <cofactor evidence="7">
        <name>Mn(2+)</name>
        <dbReference type="ChEBI" id="CHEBI:29035"/>
    </cofactor>
    <text evidence="7">Binds 2 manganese ions per subunit.</text>
</comment>
<dbReference type="GeneID" id="30000272"/>
<feature type="binding site" evidence="7 10">
    <location>
        <position position="398"/>
    </location>
    <ligand>
        <name>Mn(2+)</name>
        <dbReference type="ChEBI" id="CHEBI:29035"/>
        <label>1</label>
    </ligand>
</feature>
<comment type="catalytic activity">
    <reaction evidence="7">
        <text>(2R)-2-phosphoglycerate = (2R)-3-phosphoglycerate</text>
        <dbReference type="Rhea" id="RHEA:15901"/>
        <dbReference type="ChEBI" id="CHEBI:58272"/>
        <dbReference type="ChEBI" id="CHEBI:58289"/>
        <dbReference type="EC" id="5.4.2.12"/>
    </reaction>
</comment>
<gene>
    <name evidence="13" type="primary">pgmA</name>
    <name evidence="7" type="synonym">gpmI</name>
    <name evidence="13" type="ORF">C00024_61</name>
</gene>
<dbReference type="InterPro" id="IPR036646">
    <property type="entry name" value="PGAM_B_sf"/>
</dbReference>
<comment type="subcellular location">
    <subcellularLocation>
        <location evidence="7">Plastid</location>
        <location evidence="7">Chloroplast</location>
    </subcellularLocation>
</comment>
<feature type="binding site" evidence="7 9">
    <location>
        <begin position="156"/>
        <end position="157"/>
    </location>
    <ligand>
        <name>substrate</name>
    </ligand>
</feature>
<protein>
    <recommendedName>
        <fullName evidence="7">2,3-bisphosphoglycerate-independent phosphoglycerate mutase</fullName>
        <shortName evidence="7">BPG-independent PGAM</shortName>
        <shortName evidence="7">Phosphoglyceromutase</shortName>
        <shortName evidence="7">iPGM</shortName>
        <ecNumber evidence="7">5.4.2.12</ecNumber>
    </recommendedName>
</protein>
<geneLocation type="chloroplast" evidence="13"/>
<evidence type="ECO:0000256" key="1">
    <source>
        <dbReference type="ARBA" id="ARBA00004798"/>
    </source>
</evidence>
<evidence type="ECO:0000256" key="2">
    <source>
        <dbReference type="ARBA" id="ARBA00008819"/>
    </source>
</evidence>
<feature type="active site" description="Phosphoserine intermediate" evidence="7 8">
    <location>
        <position position="65"/>
    </location>
</feature>
<name>A0A1G4P0C2_9FLOR</name>
<dbReference type="FunFam" id="3.40.1450.10:FF:000002">
    <property type="entry name" value="2,3-bisphosphoglycerate-independent phosphoglycerate mutase"/>
    <property type="match status" value="1"/>
</dbReference>